<dbReference type="KEGG" id="psyo:PB01_01990"/>
<dbReference type="SUPFAM" id="SSF160104">
    <property type="entry name" value="Acetoacetate decarboxylase-like"/>
    <property type="match status" value="1"/>
</dbReference>
<keyword evidence="2" id="KW-1185">Reference proteome</keyword>
<evidence type="ECO:0000313" key="1">
    <source>
        <dbReference type="EMBL" id="QFF97672.1"/>
    </source>
</evidence>
<sequence>MYRNQWIMTQVWHDVLFLHWPVSPDDLVEHIPPELELDLYNGRAWIGLIFFKVKGNRPRLTPSILGFSSFLELNVRTYVTFEGKVGVHFFSLDANNSLIVKLSTLGGFLPFRHAKISLKRRKNKFTIQSIYRDKKTIREVFVTTFESMPSSIESNPFERWLTERYHLWTKTKDQLFRVDIRHSPWILQNVTGRVIENSMGTFLKSNYQVNAPIAHYSKMKKALIFPPVKENTENK</sequence>
<evidence type="ECO:0000313" key="2">
    <source>
        <dbReference type="Proteomes" id="UP000325517"/>
    </source>
</evidence>
<protein>
    <submittedName>
        <fullName evidence="1">DUF2071 domain-containing protein</fullName>
    </submittedName>
</protein>
<dbReference type="OrthoDB" id="150993at2"/>
<dbReference type="Gene3D" id="2.40.400.10">
    <property type="entry name" value="Acetoacetate decarboxylase-like"/>
    <property type="match status" value="1"/>
</dbReference>
<gene>
    <name evidence="1" type="ORF">PB01_01990</name>
</gene>
<proteinExistence type="predicted"/>
<dbReference type="EMBL" id="CP031223">
    <property type="protein sequence ID" value="QFF97672.1"/>
    <property type="molecule type" value="Genomic_DNA"/>
</dbReference>
<dbReference type="PANTHER" id="PTHR39186">
    <property type="entry name" value="DUF2071 FAMILY PROTEIN"/>
    <property type="match status" value="1"/>
</dbReference>
<dbReference type="RefSeq" id="WP_151698617.1">
    <property type="nucleotide sequence ID" value="NZ_CP031223.1"/>
</dbReference>
<dbReference type="AlphaFoldDB" id="A0A5J6SJ71"/>
<dbReference type="Pfam" id="PF09844">
    <property type="entry name" value="DUF2071"/>
    <property type="match status" value="1"/>
</dbReference>
<reference evidence="1 2" key="1">
    <citation type="submission" date="2018-07" db="EMBL/GenBank/DDBJ databases">
        <title>Complete genome sequence of Psychrobacillus sp. PB01, isolated from iceberg, and comparative genome analysis of Psychrobacillus strains.</title>
        <authorList>
            <person name="Lee P.C."/>
        </authorList>
    </citation>
    <scope>NUCLEOTIDE SEQUENCE [LARGE SCALE GENOMIC DNA]</scope>
    <source>
        <strain evidence="1 2">PB01</strain>
    </source>
</reference>
<dbReference type="InterPro" id="IPR023375">
    <property type="entry name" value="ADC_dom_sf"/>
</dbReference>
<dbReference type="Proteomes" id="UP000325517">
    <property type="component" value="Chromosome"/>
</dbReference>
<name>A0A5J6SJ71_9BACI</name>
<organism evidence="1 2">
    <name type="scientific">Psychrobacillus glaciei</name>
    <dbReference type="NCBI Taxonomy" id="2283160"/>
    <lineage>
        <taxon>Bacteria</taxon>
        <taxon>Bacillati</taxon>
        <taxon>Bacillota</taxon>
        <taxon>Bacilli</taxon>
        <taxon>Bacillales</taxon>
        <taxon>Bacillaceae</taxon>
        <taxon>Psychrobacillus</taxon>
    </lineage>
</organism>
<accession>A0A5J6SJ71</accession>
<dbReference type="InterPro" id="IPR018644">
    <property type="entry name" value="DUF2071"/>
</dbReference>
<dbReference type="PANTHER" id="PTHR39186:SF1">
    <property type="entry name" value="DUF2071 DOMAIN-CONTAINING PROTEIN"/>
    <property type="match status" value="1"/>
</dbReference>